<keyword evidence="1" id="KW-1133">Transmembrane helix</keyword>
<dbReference type="EMBL" id="JACIEA010000001">
    <property type="protein sequence ID" value="MBB3942851.1"/>
    <property type="molecule type" value="Genomic_DNA"/>
</dbReference>
<keyword evidence="3" id="KW-1185">Reference proteome</keyword>
<keyword evidence="1" id="KW-0472">Membrane</keyword>
<sequence>MANFFNRLNPNFTLVVLVGLLVFSVYLFFDEKRRREEEAITNACTALAIEMSAAAKSATLEQPQFLAKLCEDAGGTKPFLGALKDGWQQKEKTQ</sequence>
<keyword evidence="1" id="KW-0812">Transmembrane</keyword>
<organism evidence="2 3">
    <name type="scientific">Sphingorhabdus rigui</name>
    <dbReference type="NCBI Taxonomy" id="1282858"/>
    <lineage>
        <taxon>Bacteria</taxon>
        <taxon>Pseudomonadati</taxon>
        <taxon>Pseudomonadota</taxon>
        <taxon>Alphaproteobacteria</taxon>
        <taxon>Sphingomonadales</taxon>
        <taxon>Sphingomonadaceae</taxon>
        <taxon>Sphingorhabdus</taxon>
    </lineage>
</organism>
<dbReference type="RefSeq" id="WP_183940785.1">
    <property type="nucleotide sequence ID" value="NZ_BAABBG010000023.1"/>
</dbReference>
<evidence type="ECO:0000313" key="3">
    <source>
        <dbReference type="Proteomes" id="UP000581447"/>
    </source>
</evidence>
<reference evidence="2 3" key="1">
    <citation type="submission" date="2020-08" db="EMBL/GenBank/DDBJ databases">
        <title>Genomic Encyclopedia of Type Strains, Phase IV (KMG-IV): sequencing the most valuable type-strain genomes for metagenomic binning, comparative biology and taxonomic classification.</title>
        <authorList>
            <person name="Goeker M."/>
        </authorList>
    </citation>
    <scope>NUCLEOTIDE SEQUENCE [LARGE SCALE GENOMIC DNA]</scope>
    <source>
        <strain evidence="2 3">DSM 29050</strain>
    </source>
</reference>
<evidence type="ECO:0000313" key="2">
    <source>
        <dbReference type="EMBL" id="MBB3942851.1"/>
    </source>
</evidence>
<dbReference type="Proteomes" id="UP000581447">
    <property type="component" value="Unassembled WGS sequence"/>
</dbReference>
<evidence type="ECO:0000256" key="1">
    <source>
        <dbReference type="SAM" id="Phobius"/>
    </source>
</evidence>
<protein>
    <submittedName>
        <fullName evidence="2">Uncharacterized protein</fullName>
    </submittedName>
</protein>
<accession>A0A840AYY1</accession>
<feature type="transmembrane region" description="Helical" evidence="1">
    <location>
        <begin position="12"/>
        <end position="29"/>
    </location>
</feature>
<proteinExistence type="predicted"/>
<comment type="caution">
    <text evidence="2">The sequence shown here is derived from an EMBL/GenBank/DDBJ whole genome shotgun (WGS) entry which is preliminary data.</text>
</comment>
<name>A0A840AYY1_9SPHN</name>
<dbReference type="AlphaFoldDB" id="A0A840AYY1"/>
<gene>
    <name evidence="2" type="ORF">GGR91_001073</name>
</gene>